<feature type="transmembrane region" description="Helical" evidence="1">
    <location>
        <begin position="106"/>
        <end position="130"/>
    </location>
</feature>
<feature type="transmembrane region" description="Helical" evidence="1">
    <location>
        <begin position="6"/>
        <end position="25"/>
    </location>
</feature>
<dbReference type="Proteomes" id="UP001596447">
    <property type="component" value="Unassembled WGS sequence"/>
</dbReference>
<dbReference type="RefSeq" id="WP_279526975.1">
    <property type="nucleotide sequence ID" value="NZ_CP122312.1"/>
</dbReference>
<organism evidence="2 3">
    <name type="scientific">Halospeciosus flavus</name>
    <dbReference type="NCBI Taxonomy" id="3032283"/>
    <lineage>
        <taxon>Archaea</taxon>
        <taxon>Methanobacteriati</taxon>
        <taxon>Methanobacteriota</taxon>
        <taxon>Stenosarchaea group</taxon>
        <taxon>Halobacteria</taxon>
        <taxon>Halobacteriales</taxon>
        <taxon>Halobacteriaceae</taxon>
        <taxon>Halospeciosus</taxon>
    </lineage>
</organism>
<keyword evidence="3" id="KW-1185">Reference proteome</keyword>
<evidence type="ECO:0000256" key="1">
    <source>
        <dbReference type="SAM" id="Phobius"/>
    </source>
</evidence>
<protein>
    <recommendedName>
        <fullName evidence="4">Yip1 domain-containing protein</fullName>
    </recommendedName>
</protein>
<feature type="transmembrane region" description="Helical" evidence="1">
    <location>
        <begin position="71"/>
        <end position="94"/>
    </location>
</feature>
<dbReference type="AlphaFoldDB" id="A0ABD5Z4V0"/>
<keyword evidence="1" id="KW-0812">Transmembrane</keyword>
<proteinExistence type="predicted"/>
<gene>
    <name evidence="2" type="ORF">ACFQJ9_12320</name>
</gene>
<dbReference type="EMBL" id="JBHTAR010000011">
    <property type="protein sequence ID" value="MFC7200186.1"/>
    <property type="molecule type" value="Genomic_DNA"/>
</dbReference>
<keyword evidence="1" id="KW-0472">Membrane</keyword>
<reference evidence="2 3" key="1">
    <citation type="journal article" date="2019" name="Int. J. Syst. Evol. Microbiol.">
        <title>The Global Catalogue of Microorganisms (GCM) 10K type strain sequencing project: providing services to taxonomists for standard genome sequencing and annotation.</title>
        <authorList>
            <consortium name="The Broad Institute Genomics Platform"/>
            <consortium name="The Broad Institute Genome Sequencing Center for Infectious Disease"/>
            <person name="Wu L."/>
            <person name="Ma J."/>
        </authorList>
    </citation>
    <scope>NUCLEOTIDE SEQUENCE [LARGE SCALE GENOMIC DNA]</scope>
    <source>
        <strain evidence="2 3">XZGYJ-43</strain>
    </source>
</reference>
<comment type="caution">
    <text evidence="2">The sequence shown here is derived from an EMBL/GenBank/DDBJ whole genome shotgun (WGS) entry which is preliminary data.</text>
</comment>
<evidence type="ECO:0008006" key="4">
    <source>
        <dbReference type="Google" id="ProtNLM"/>
    </source>
</evidence>
<accession>A0ABD5Z4V0</accession>
<sequence length="142" mass="14377">MSALGLSVGTLVMLLLLLFLVKAVVGMTFAVVGWAGVVAFGLLVGGVATYAGTVVLTDETDFWDALGTTTLSALATFPVAWIPGVGTALAMLVWLAVLEHRTPGEWFAAGVVAAVSWGVAFAVTGVFALFGAHVDAVGVPGV</sequence>
<evidence type="ECO:0000313" key="2">
    <source>
        <dbReference type="EMBL" id="MFC7200186.1"/>
    </source>
</evidence>
<keyword evidence="1" id="KW-1133">Transmembrane helix</keyword>
<feature type="transmembrane region" description="Helical" evidence="1">
    <location>
        <begin position="32"/>
        <end position="51"/>
    </location>
</feature>
<evidence type="ECO:0000313" key="3">
    <source>
        <dbReference type="Proteomes" id="UP001596447"/>
    </source>
</evidence>
<name>A0ABD5Z4V0_9EURY</name>